<name>K3WNV3_GLOUD</name>
<accession>K3WNV3</accession>
<organism evidence="1 2">
    <name type="scientific">Globisporangium ultimum (strain ATCC 200006 / CBS 805.95 / DAOM BR144)</name>
    <name type="common">Pythium ultimum</name>
    <dbReference type="NCBI Taxonomy" id="431595"/>
    <lineage>
        <taxon>Eukaryota</taxon>
        <taxon>Sar</taxon>
        <taxon>Stramenopiles</taxon>
        <taxon>Oomycota</taxon>
        <taxon>Peronosporomycetes</taxon>
        <taxon>Pythiales</taxon>
        <taxon>Pythiaceae</taxon>
        <taxon>Globisporangium</taxon>
    </lineage>
</organism>
<reference evidence="1" key="3">
    <citation type="submission" date="2015-02" db="UniProtKB">
        <authorList>
            <consortium name="EnsemblProtists"/>
        </authorList>
    </citation>
    <scope>IDENTIFICATION</scope>
    <source>
        <strain evidence="1">DAOM BR144</strain>
    </source>
</reference>
<reference evidence="2" key="1">
    <citation type="journal article" date="2010" name="Genome Biol.">
        <title>Genome sequence of the necrotrophic plant pathogen Pythium ultimum reveals original pathogenicity mechanisms and effector repertoire.</title>
        <authorList>
            <person name="Levesque C.A."/>
            <person name="Brouwer H."/>
            <person name="Cano L."/>
            <person name="Hamilton J.P."/>
            <person name="Holt C."/>
            <person name="Huitema E."/>
            <person name="Raffaele S."/>
            <person name="Robideau G.P."/>
            <person name="Thines M."/>
            <person name="Win J."/>
            <person name="Zerillo M.M."/>
            <person name="Beakes G.W."/>
            <person name="Boore J.L."/>
            <person name="Busam D."/>
            <person name="Dumas B."/>
            <person name="Ferriera S."/>
            <person name="Fuerstenberg S.I."/>
            <person name="Gachon C.M."/>
            <person name="Gaulin E."/>
            <person name="Govers F."/>
            <person name="Grenville-Briggs L."/>
            <person name="Horner N."/>
            <person name="Hostetler J."/>
            <person name="Jiang R.H."/>
            <person name="Johnson J."/>
            <person name="Krajaejun T."/>
            <person name="Lin H."/>
            <person name="Meijer H.J."/>
            <person name="Moore B."/>
            <person name="Morris P."/>
            <person name="Phuntmart V."/>
            <person name="Puiu D."/>
            <person name="Shetty J."/>
            <person name="Stajich J.E."/>
            <person name="Tripathy S."/>
            <person name="Wawra S."/>
            <person name="van West P."/>
            <person name="Whitty B.R."/>
            <person name="Coutinho P.M."/>
            <person name="Henrissat B."/>
            <person name="Martin F."/>
            <person name="Thomas P.D."/>
            <person name="Tyler B.M."/>
            <person name="De Vries R.P."/>
            <person name="Kamoun S."/>
            <person name="Yandell M."/>
            <person name="Tisserat N."/>
            <person name="Buell C.R."/>
        </authorList>
    </citation>
    <scope>NUCLEOTIDE SEQUENCE</scope>
    <source>
        <strain evidence="2">DAOM:BR144</strain>
    </source>
</reference>
<evidence type="ECO:0000313" key="1">
    <source>
        <dbReference type="EnsemblProtists" id="PYU1_T006645"/>
    </source>
</evidence>
<dbReference type="eggNOG" id="ENOG502SI8W">
    <property type="taxonomic scope" value="Eukaryota"/>
</dbReference>
<dbReference type="AlphaFoldDB" id="K3WNV3"/>
<keyword evidence="2" id="KW-1185">Reference proteome</keyword>
<dbReference type="HOGENOM" id="CLU_050616_1_1_1"/>
<dbReference type="OMA" id="HLFPHIA"/>
<proteinExistence type="predicted"/>
<dbReference type="VEuPathDB" id="FungiDB:PYU1_G006633"/>
<reference evidence="2" key="2">
    <citation type="submission" date="2010-04" db="EMBL/GenBank/DDBJ databases">
        <authorList>
            <person name="Buell R."/>
            <person name="Hamilton J."/>
            <person name="Hostetler J."/>
        </authorList>
    </citation>
    <scope>NUCLEOTIDE SEQUENCE [LARGE SCALE GENOMIC DNA]</scope>
    <source>
        <strain evidence="2">DAOM:BR144</strain>
    </source>
</reference>
<sequence length="346" mass="39310">MFQVARITSDFRKPQTSFELVKPHAPPRGRSALAPIKATSGDSDIELELTTVKKKAKHQQIRQASKTKKLSTERSRLCRQRQKMYAENLETTVRALQFELQDLQMLRDLRREQIFATRSSPAGSLTKIINEYCTVFRYGMASETAPNASGSMLKKRALTLTNELTPAAQREFMNSVMDPQVEVFDWCGRSAFGPQPLLNGWEAFALWHSSLVFEVDFIEAVNAEEALAVRTQGRLRVRVSEQTIQYLFPHIANSEQLRNRLIGQEVVYSLRDTFYFSEECRVVKYNVDIDFIGGLHAVIGNYSDVLQLVKPADQPPLDDLAIRPPHSDPVSSDSPRSRLDVQYLLS</sequence>
<dbReference type="EMBL" id="GL376635">
    <property type="status" value="NOT_ANNOTATED_CDS"/>
    <property type="molecule type" value="Genomic_DNA"/>
</dbReference>
<dbReference type="InParanoid" id="K3WNV3"/>
<dbReference type="Proteomes" id="UP000019132">
    <property type="component" value="Unassembled WGS sequence"/>
</dbReference>
<evidence type="ECO:0000313" key="2">
    <source>
        <dbReference type="Proteomes" id="UP000019132"/>
    </source>
</evidence>
<protein>
    <recommendedName>
        <fullName evidence="3">BZIP domain-containing protein</fullName>
    </recommendedName>
</protein>
<evidence type="ECO:0008006" key="3">
    <source>
        <dbReference type="Google" id="ProtNLM"/>
    </source>
</evidence>
<dbReference type="EnsemblProtists" id="PYU1_T006645">
    <property type="protein sequence ID" value="PYU1_T006645"/>
    <property type="gene ID" value="PYU1_G006633"/>
</dbReference>